<evidence type="ECO:0000313" key="2">
    <source>
        <dbReference type="EMBL" id="TDE06739.1"/>
    </source>
</evidence>
<keyword evidence="2" id="KW-0540">Nuclease</keyword>
<dbReference type="Gene3D" id="3.40.1440.10">
    <property type="entry name" value="GIY-YIG endonuclease"/>
    <property type="match status" value="1"/>
</dbReference>
<dbReference type="SUPFAM" id="SSF82771">
    <property type="entry name" value="GIY-YIG endonuclease"/>
    <property type="match status" value="1"/>
</dbReference>
<dbReference type="RefSeq" id="WP_132109245.1">
    <property type="nucleotide sequence ID" value="NZ_SMFO01000001.1"/>
</dbReference>
<dbReference type="SMART" id="SM00497">
    <property type="entry name" value="IENR1"/>
    <property type="match status" value="2"/>
</dbReference>
<sequence length="215" mass="24604">MQHNIIYKVVNTITDEVYIGATTKSIEERKADHLQKSRKKVGSCFQESIATYGADAFKWEQIDSANSTNELAEKERQYILQYNSKEQGYNSDSGGGFKKIVYQFNEDGILINSFSSLKEIETTLNYDKRRVSNACTTATLWKGSYWSYSLNKTFIPAIDSRKKKVFQYSLNGEILARYNSVAEASRETGISKTCISRCCRGERRSSSGFLWKYQD</sequence>
<dbReference type="InterPro" id="IPR006350">
    <property type="entry name" value="Intron_endoG1"/>
</dbReference>
<dbReference type="CDD" id="cd10443">
    <property type="entry name" value="GIY-YIG_HE_Tlr8p_PBC-V_like"/>
    <property type="match status" value="1"/>
</dbReference>
<gene>
    <name evidence="2" type="ORF">E0F98_03745</name>
</gene>
<dbReference type="InterPro" id="IPR000305">
    <property type="entry name" value="GIY-YIG_endonuc"/>
</dbReference>
<keyword evidence="3" id="KW-1185">Reference proteome</keyword>
<comment type="caution">
    <text evidence="2">The sequence shown here is derived from an EMBL/GenBank/DDBJ whole genome shotgun (WGS) entry which is preliminary data.</text>
</comment>
<dbReference type="Gene3D" id="1.10.10.10">
    <property type="entry name" value="Winged helix-like DNA-binding domain superfamily/Winged helix DNA-binding domain"/>
    <property type="match status" value="1"/>
</dbReference>
<keyword evidence="2" id="KW-0255">Endonuclease</keyword>
<dbReference type="Proteomes" id="UP000294597">
    <property type="component" value="Unassembled WGS sequence"/>
</dbReference>
<dbReference type="Pfam" id="PF01541">
    <property type="entry name" value="GIY-YIG"/>
    <property type="match status" value="1"/>
</dbReference>
<proteinExistence type="predicted"/>
<dbReference type="InterPro" id="IPR035901">
    <property type="entry name" value="GIY-YIG_endonuc_sf"/>
</dbReference>
<reference evidence="2 3" key="1">
    <citation type="submission" date="2019-03" db="EMBL/GenBank/DDBJ databases">
        <title>Flavobacterium TSA-D2 sp. nov., isolated from arctic soil.</title>
        <authorList>
            <person name="Chaudhary D.K."/>
        </authorList>
    </citation>
    <scope>NUCLEOTIDE SEQUENCE [LARGE SCALE GENOMIC DNA]</scope>
    <source>
        <strain evidence="2 3">TSA-D2</strain>
    </source>
</reference>
<dbReference type="NCBIfam" id="TIGR01453">
    <property type="entry name" value="grpIintron_endo"/>
    <property type="match status" value="1"/>
</dbReference>
<name>A0A4R5D0L6_9FLAO</name>
<dbReference type="InterPro" id="IPR003647">
    <property type="entry name" value="Intron_nuc_1_rpt"/>
</dbReference>
<dbReference type="Pfam" id="PF07453">
    <property type="entry name" value="NUMOD1"/>
    <property type="match status" value="2"/>
</dbReference>
<accession>A0A4R5D0L6</accession>
<dbReference type="InterPro" id="IPR010896">
    <property type="entry name" value="NUMOD1"/>
</dbReference>
<feature type="domain" description="GIY-YIG" evidence="1">
    <location>
        <begin position="3"/>
        <end position="95"/>
    </location>
</feature>
<dbReference type="SMART" id="SM00465">
    <property type="entry name" value="GIYc"/>
    <property type="match status" value="1"/>
</dbReference>
<evidence type="ECO:0000313" key="3">
    <source>
        <dbReference type="Proteomes" id="UP000294597"/>
    </source>
</evidence>
<dbReference type="EMBL" id="SMFO01000001">
    <property type="protein sequence ID" value="TDE06739.1"/>
    <property type="molecule type" value="Genomic_DNA"/>
</dbReference>
<protein>
    <submittedName>
        <fullName evidence="2">Endonuclease</fullName>
    </submittedName>
</protein>
<evidence type="ECO:0000259" key="1">
    <source>
        <dbReference type="SMART" id="SM00465"/>
    </source>
</evidence>
<dbReference type="GO" id="GO:0004519">
    <property type="term" value="F:endonuclease activity"/>
    <property type="evidence" value="ECO:0007669"/>
    <property type="project" value="UniProtKB-KW"/>
</dbReference>
<keyword evidence="2" id="KW-0378">Hydrolase</keyword>
<dbReference type="AlphaFoldDB" id="A0A4R5D0L6"/>
<dbReference type="SUPFAM" id="SSF64496">
    <property type="entry name" value="DNA-binding domain of intron-encoded endonucleases"/>
    <property type="match status" value="1"/>
</dbReference>
<dbReference type="InterPro" id="IPR036388">
    <property type="entry name" value="WH-like_DNA-bd_sf"/>
</dbReference>
<organism evidence="2 3">
    <name type="scientific">Flavobacterium hiemivividum</name>
    <dbReference type="NCBI Taxonomy" id="2541734"/>
    <lineage>
        <taxon>Bacteria</taxon>
        <taxon>Pseudomonadati</taxon>
        <taxon>Bacteroidota</taxon>
        <taxon>Flavobacteriia</taxon>
        <taxon>Flavobacteriales</taxon>
        <taxon>Flavobacteriaceae</taxon>
        <taxon>Flavobacterium</taxon>
    </lineage>
</organism>